<keyword evidence="1 3" id="KW-0853">WD repeat</keyword>
<dbReference type="RefSeq" id="XP_017786760.1">
    <property type="nucleotide sequence ID" value="XM_017931271.1"/>
</dbReference>
<evidence type="ECO:0000256" key="2">
    <source>
        <dbReference type="ARBA" id="ARBA00022737"/>
    </source>
</evidence>
<name>A0ABM1NIW0_NICVS</name>
<dbReference type="Pfam" id="PF00400">
    <property type="entry name" value="WD40"/>
    <property type="match status" value="4"/>
</dbReference>
<dbReference type="Gene3D" id="2.130.10.10">
    <property type="entry name" value="YVTN repeat-like/Quinoprotein amine dehydrogenase"/>
    <property type="match status" value="2"/>
</dbReference>
<reference evidence="5" key="1">
    <citation type="submission" date="2025-08" db="UniProtKB">
        <authorList>
            <consortium name="RefSeq"/>
        </authorList>
    </citation>
    <scope>IDENTIFICATION</scope>
    <source>
        <tissue evidence="5">Whole Larva</tissue>
    </source>
</reference>
<dbReference type="SMART" id="SM00320">
    <property type="entry name" value="WD40"/>
    <property type="match status" value="6"/>
</dbReference>
<evidence type="ECO:0000313" key="5">
    <source>
        <dbReference type="RefSeq" id="XP_017786760.1"/>
    </source>
</evidence>
<dbReference type="PROSITE" id="PS50294">
    <property type="entry name" value="WD_REPEATS_REGION"/>
    <property type="match status" value="1"/>
</dbReference>
<dbReference type="InterPro" id="IPR045151">
    <property type="entry name" value="DCAF8"/>
</dbReference>
<dbReference type="PANTHER" id="PTHR15574:SF40">
    <property type="entry name" value="WD AND TETRATRICOPEPTIDE REPEATS PROTEIN 1"/>
    <property type="match status" value="1"/>
</dbReference>
<dbReference type="GeneID" id="108569614"/>
<dbReference type="Proteomes" id="UP000695000">
    <property type="component" value="Unplaced"/>
</dbReference>
<organism evidence="4 5">
    <name type="scientific">Nicrophorus vespilloides</name>
    <name type="common">Boreal carrion beetle</name>
    <dbReference type="NCBI Taxonomy" id="110193"/>
    <lineage>
        <taxon>Eukaryota</taxon>
        <taxon>Metazoa</taxon>
        <taxon>Ecdysozoa</taxon>
        <taxon>Arthropoda</taxon>
        <taxon>Hexapoda</taxon>
        <taxon>Insecta</taxon>
        <taxon>Pterygota</taxon>
        <taxon>Neoptera</taxon>
        <taxon>Endopterygota</taxon>
        <taxon>Coleoptera</taxon>
        <taxon>Polyphaga</taxon>
        <taxon>Staphyliniformia</taxon>
        <taxon>Silphidae</taxon>
        <taxon>Nicrophorinae</taxon>
        <taxon>Nicrophorus</taxon>
    </lineage>
</organism>
<gene>
    <name evidence="5" type="primary">LOC108569614</name>
</gene>
<keyword evidence="4" id="KW-1185">Reference proteome</keyword>
<feature type="repeat" description="WD" evidence="3">
    <location>
        <begin position="497"/>
        <end position="523"/>
    </location>
</feature>
<dbReference type="InterPro" id="IPR036322">
    <property type="entry name" value="WD40_repeat_dom_sf"/>
</dbReference>
<dbReference type="SUPFAM" id="SSF50978">
    <property type="entry name" value="WD40 repeat-like"/>
    <property type="match status" value="1"/>
</dbReference>
<evidence type="ECO:0000256" key="1">
    <source>
        <dbReference type="ARBA" id="ARBA00022574"/>
    </source>
</evidence>
<proteinExistence type="predicted"/>
<keyword evidence="2" id="KW-0677">Repeat</keyword>
<dbReference type="InterPro" id="IPR001680">
    <property type="entry name" value="WD40_rpt"/>
</dbReference>
<dbReference type="InterPro" id="IPR015943">
    <property type="entry name" value="WD40/YVTN_repeat-like_dom_sf"/>
</dbReference>
<accession>A0ABM1NIW0</accession>
<evidence type="ECO:0000313" key="4">
    <source>
        <dbReference type="Proteomes" id="UP000695000"/>
    </source>
</evidence>
<evidence type="ECO:0000256" key="3">
    <source>
        <dbReference type="PROSITE-ProRule" id="PRU00221"/>
    </source>
</evidence>
<dbReference type="PROSITE" id="PS50082">
    <property type="entry name" value="WD_REPEATS_2"/>
    <property type="match status" value="2"/>
</dbReference>
<sequence>MDEMEKPDLLWDTVNVNTNIAKLLAGRELGEDKGTAMQKKFHFTTSLLKRFALESQLEGHQGCVNCLQWSADGRYLASGSDDTNVRIWDPFANRCLHVIPTKHVGNIFSVKFVGDGSMVATGAGDCKVIVQSIENNEKQAIMDCICHAGRVKRLATAPDQPHLFWTAAEDGLILQYDLREQHDCLKCNTVFVNLSEVTELKCITVNPTKPHLIAAGANDSYVRLYDRRMIKTTKCQVRMGVRTSEFQDANCVQYYAPGHLAKDNGGEHSYKLAATYVTFDSTGNDLLVNMGGEHIYLFNINDNRHVNQMSAPDCLPKPKKLPPIKPCCLTKDDNKMKSEHEYNYKIVNKKACACDYICRARRLFLRKWIGDMYFAARDYLHTVQQWPDCEMAYFGLIECLISLKWPEEATNWINHFQAKFPHNSEICNYLQVAVNKLSASPKPSADELSETIEVMEVLTVSDEEKAMRLNSIDFESRYIGHCNTTTDIKEANFMGDDGNFICGGSDDGMIFIWDRKTSNLLTRFEADKSIVNCVQPHPSISCIASSGIDPVVKIWAPKDEDDKNYTNRCKDPWSALRANQDRMKISPFETMLMNMGYNNPHTHVGTCRTS</sequence>
<feature type="repeat" description="WD" evidence="3">
    <location>
        <begin position="57"/>
        <end position="89"/>
    </location>
</feature>
<protein>
    <submittedName>
        <fullName evidence="5">WD and tetratricopeptide repeats protein 1 isoform X1</fullName>
    </submittedName>
</protein>
<dbReference type="PANTHER" id="PTHR15574">
    <property type="entry name" value="WD REPEAT DOMAIN-CONTAINING FAMILY"/>
    <property type="match status" value="1"/>
</dbReference>